<reference evidence="4 5" key="1">
    <citation type="submission" date="2020-08" db="EMBL/GenBank/DDBJ databases">
        <title>Sequencing the genomes of 1000 actinobacteria strains.</title>
        <authorList>
            <person name="Klenk H.-P."/>
        </authorList>
    </citation>
    <scope>NUCLEOTIDE SEQUENCE [LARGE SCALE GENOMIC DNA]</scope>
    <source>
        <strain evidence="4 5">DSM 43768</strain>
    </source>
</reference>
<feature type="domain" description="GP-PDE" evidence="3">
    <location>
        <begin position="55"/>
        <end position="308"/>
    </location>
</feature>
<keyword evidence="1" id="KW-0732">Signal</keyword>
<dbReference type="GO" id="GO:0008889">
    <property type="term" value="F:glycerophosphodiester phosphodiesterase activity"/>
    <property type="evidence" value="ECO:0007669"/>
    <property type="project" value="UniProtKB-EC"/>
</dbReference>
<comment type="caution">
    <text evidence="4">The sequence shown here is derived from an EMBL/GenBank/DDBJ whole genome shotgun (WGS) entry which is preliminary data.</text>
</comment>
<gene>
    <name evidence="4" type="ORF">HD593_003336</name>
</gene>
<dbReference type="Gene3D" id="2.60.120.260">
    <property type="entry name" value="Galactose-binding domain-like"/>
    <property type="match status" value="1"/>
</dbReference>
<dbReference type="RefSeq" id="WP_221524790.1">
    <property type="nucleotide sequence ID" value="NZ_JACHMI010000001.1"/>
</dbReference>
<dbReference type="CDD" id="cd04080">
    <property type="entry name" value="CBM6_cellulase-like"/>
    <property type="match status" value="1"/>
</dbReference>
<dbReference type="GO" id="GO:0005886">
    <property type="term" value="C:plasma membrane"/>
    <property type="evidence" value="ECO:0007669"/>
    <property type="project" value="TreeGrafter"/>
</dbReference>
<dbReference type="GO" id="GO:0006644">
    <property type="term" value="P:phospholipid metabolic process"/>
    <property type="evidence" value="ECO:0007669"/>
    <property type="project" value="TreeGrafter"/>
</dbReference>
<dbReference type="EMBL" id="JACHMI010000001">
    <property type="protein sequence ID" value="MBB6548541.1"/>
    <property type="molecule type" value="Genomic_DNA"/>
</dbReference>
<dbReference type="SUPFAM" id="SSF49785">
    <property type="entry name" value="Galactose-binding domain-like"/>
    <property type="match status" value="1"/>
</dbReference>
<dbReference type="InterPro" id="IPR017946">
    <property type="entry name" value="PLC-like_Pdiesterase_TIM-brl"/>
</dbReference>
<dbReference type="InterPro" id="IPR005084">
    <property type="entry name" value="CBM6"/>
</dbReference>
<evidence type="ECO:0000259" key="2">
    <source>
        <dbReference type="PROSITE" id="PS51175"/>
    </source>
</evidence>
<keyword evidence="4" id="KW-0378">Hydrolase</keyword>
<dbReference type="InterPro" id="IPR030395">
    <property type="entry name" value="GP_PDE_dom"/>
</dbReference>
<protein>
    <submittedName>
        <fullName evidence="4">Glycerophosphoryl diester phosphodiesterase</fullName>
        <ecNumber evidence="4">3.1.4.46</ecNumber>
    </submittedName>
</protein>
<dbReference type="PANTHER" id="PTHR46320:SF1">
    <property type="entry name" value="GLYCEROPHOSPHODIESTER PHOSPHODIESTERASE 1"/>
    <property type="match status" value="1"/>
</dbReference>
<keyword evidence="5" id="KW-1185">Reference proteome</keyword>
<dbReference type="Gene3D" id="3.20.20.190">
    <property type="entry name" value="Phosphatidylinositol (PI) phosphodiesterase"/>
    <property type="match status" value="1"/>
</dbReference>
<feature type="chain" id="PRO_5039723944" evidence="1">
    <location>
        <begin position="21"/>
        <end position="470"/>
    </location>
</feature>
<dbReference type="InterPro" id="IPR008979">
    <property type="entry name" value="Galactose-bd-like_sf"/>
</dbReference>
<evidence type="ECO:0000313" key="4">
    <source>
        <dbReference type="EMBL" id="MBB6548541.1"/>
    </source>
</evidence>
<name>A0A7X0NSC7_9ACTN</name>
<sequence length="470" mass="51389">MIRKFRCGLTAMGLATVATAVTLTSLPASTAAAATPSRFGRIHANLLEHGPKAPLMIAAHRGQWRDAPENSLAAIGAAVEDGAEIVEIDVRPTRDGHLVLMHDETVDRTTDGTGRVADLTLAQIKALHLRQGLGGRQSAVTEHTVPTFEEAMRAVKGRALVNLDKGWPVRERMYEVLKSTGTVDHGLFKGAPTVEEAAAFMAKDPEILYMHIIDDATAGTPGTFPGRQPVAYEIVFDQPEDPQVAPATLEKIARHSRVWINSMWYGLAARYTDEASLRDENLGWQTLAGTYGANMIQTDNVEALDHWRDGGDLSRYGRQPGHRTVRVEGEDYAPGGEGVGYHDLDPNRCTVARPEEGVDICDLEGAIAVNWIRGGEWLKYRFEVKKAGLYQVSARVSSPYSPAGTVVLDWGTGTGTTAPIANTTSHDALTLQPLERRRLARGTHELVLRMPQDAYQNFNLDYLQLDLIGR</sequence>
<proteinExistence type="predicted"/>
<dbReference type="GO" id="GO:0030246">
    <property type="term" value="F:carbohydrate binding"/>
    <property type="evidence" value="ECO:0007669"/>
    <property type="project" value="InterPro"/>
</dbReference>
<evidence type="ECO:0000259" key="3">
    <source>
        <dbReference type="PROSITE" id="PS51704"/>
    </source>
</evidence>
<dbReference type="SUPFAM" id="SSF51695">
    <property type="entry name" value="PLC-like phosphodiesterases"/>
    <property type="match status" value="1"/>
</dbReference>
<dbReference type="PROSITE" id="PS51175">
    <property type="entry name" value="CBM6"/>
    <property type="match status" value="1"/>
</dbReference>
<dbReference type="Pfam" id="PF03009">
    <property type="entry name" value="GDPD"/>
    <property type="match status" value="1"/>
</dbReference>
<dbReference type="AlphaFoldDB" id="A0A7X0NSC7"/>
<feature type="signal peptide" evidence="1">
    <location>
        <begin position="1"/>
        <end position="20"/>
    </location>
</feature>
<feature type="domain" description="CBM6" evidence="2">
    <location>
        <begin position="325"/>
        <end position="466"/>
    </location>
</feature>
<dbReference type="GO" id="GO:0070291">
    <property type="term" value="P:N-acylethanolamine metabolic process"/>
    <property type="evidence" value="ECO:0007669"/>
    <property type="project" value="TreeGrafter"/>
</dbReference>
<dbReference type="PANTHER" id="PTHR46320">
    <property type="entry name" value="GLYCEROPHOSPHODIESTER PHOSPHODIESTERASE 1"/>
    <property type="match status" value="1"/>
</dbReference>
<dbReference type="EC" id="3.1.4.46" evidence="4"/>
<dbReference type="InterPro" id="IPR032160">
    <property type="entry name" value="DUF4996"/>
</dbReference>
<dbReference type="Proteomes" id="UP000565579">
    <property type="component" value="Unassembled WGS sequence"/>
</dbReference>
<dbReference type="GO" id="GO:0006580">
    <property type="term" value="P:ethanolamine metabolic process"/>
    <property type="evidence" value="ECO:0007669"/>
    <property type="project" value="TreeGrafter"/>
</dbReference>
<evidence type="ECO:0000256" key="1">
    <source>
        <dbReference type="SAM" id="SignalP"/>
    </source>
</evidence>
<dbReference type="CDD" id="cd08566">
    <property type="entry name" value="GDPD_AtGDE_like"/>
    <property type="match status" value="1"/>
</dbReference>
<dbReference type="PROSITE" id="PS51704">
    <property type="entry name" value="GP_PDE"/>
    <property type="match status" value="1"/>
</dbReference>
<evidence type="ECO:0000313" key="5">
    <source>
        <dbReference type="Proteomes" id="UP000565579"/>
    </source>
</evidence>
<dbReference type="Pfam" id="PF16387">
    <property type="entry name" value="DUF4996"/>
    <property type="match status" value="1"/>
</dbReference>
<accession>A0A7X0NSC7</accession>
<organism evidence="4 5">
    <name type="scientific">Nonomuraea rubra</name>
    <dbReference type="NCBI Taxonomy" id="46180"/>
    <lineage>
        <taxon>Bacteria</taxon>
        <taxon>Bacillati</taxon>
        <taxon>Actinomycetota</taxon>
        <taxon>Actinomycetes</taxon>
        <taxon>Streptosporangiales</taxon>
        <taxon>Streptosporangiaceae</taxon>
        <taxon>Nonomuraea</taxon>
    </lineage>
</organism>